<reference evidence="1" key="1">
    <citation type="submission" date="2014-11" db="EMBL/GenBank/DDBJ databases">
        <authorList>
            <person name="Amaro Gonzalez C."/>
        </authorList>
    </citation>
    <scope>NUCLEOTIDE SEQUENCE</scope>
</reference>
<reference evidence="1" key="2">
    <citation type="journal article" date="2015" name="Fish Shellfish Immunol.">
        <title>Early steps in the European eel (Anguilla anguilla)-Vibrio vulnificus interaction in the gills: Role of the RtxA13 toxin.</title>
        <authorList>
            <person name="Callol A."/>
            <person name="Pajuelo D."/>
            <person name="Ebbesson L."/>
            <person name="Teles M."/>
            <person name="MacKenzie S."/>
            <person name="Amaro C."/>
        </authorList>
    </citation>
    <scope>NUCLEOTIDE SEQUENCE</scope>
</reference>
<sequence>MPVATTASDRDSNSEKHICGTKHMKNSFKKIIHIID</sequence>
<proteinExistence type="predicted"/>
<evidence type="ECO:0000313" key="1">
    <source>
        <dbReference type="EMBL" id="JAH27771.1"/>
    </source>
</evidence>
<dbReference type="AlphaFoldDB" id="A0A0E9RF74"/>
<accession>A0A0E9RF74</accession>
<dbReference type="EMBL" id="GBXM01080806">
    <property type="protein sequence ID" value="JAH27771.1"/>
    <property type="molecule type" value="Transcribed_RNA"/>
</dbReference>
<name>A0A0E9RF74_ANGAN</name>
<protein>
    <submittedName>
        <fullName evidence="1">Uncharacterized protein</fullName>
    </submittedName>
</protein>
<organism evidence="1">
    <name type="scientific">Anguilla anguilla</name>
    <name type="common">European freshwater eel</name>
    <name type="synonym">Muraena anguilla</name>
    <dbReference type="NCBI Taxonomy" id="7936"/>
    <lineage>
        <taxon>Eukaryota</taxon>
        <taxon>Metazoa</taxon>
        <taxon>Chordata</taxon>
        <taxon>Craniata</taxon>
        <taxon>Vertebrata</taxon>
        <taxon>Euteleostomi</taxon>
        <taxon>Actinopterygii</taxon>
        <taxon>Neopterygii</taxon>
        <taxon>Teleostei</taxon>
        <taxon>Anguilliformes</taxon>
        <taxon>Anguillidae</taxon>
        <taxon>Anguilla</taxon>
    </lineage>
</organism>